<feature type="compositionally biased region" description="Polar residues" evidence="1">
    <location>
        <begin position="107"/>
        <end position="120"/>
    </location>
</feature>
<reference evidence="2" key="1">
    <citation type="submission" date="2015-12" db="EMBL/GenBank/DDBJ databases">
        <title>De novo transcriptome assembly of four potential Pierce s Disease insect vectors from Arizona vineyards.</title>
        <authorList>
            <person name="Tassone E.E."/>
        </authorList>
    </citation>
    <scope>NUCLEOTIDE SEQUENCE</scope>
</reference>
<dbReference type="EMBL" id="GEDC01003886">
    <property type="protein sequence ID" value="JAS33412.1"/>
    <property type="molecule type" value="Transcribed_RNA"/>
</dbReference>
<gene>
    <name evidence="2" type="ORF">g.45762</name>
</gene>
<organism evidence="2">
    <name type="scientific">Clastoptera arizonana</name>
    <name type="common">Arizona spittle bug</name>
    <dbReference type="NCBI Taxonomy" id="38151"/>
    <lineage>
        <taxon>Eukaryota</taxon>
        <taxon>Metazoa</taxon>
        <taxon>Ecdysozoa</taxon>
        <taxon>Arthropoda</taxon>
        <taxon>Hexapoda</taxon>
        <taxon>Insecta</taxon>
        <taxon>Pterygota</taxon>
        <taxon>Neoptera</taxon>
        <taxon>Paraneoptera</taxon>
        <taxon>Hemiptera</taxon>
        <taxon>Auchenorrhyncha</taxon>
        <taxon>Cercopoidea</taxon>
        <taxon>Clastopteridae</taxon>
        <taxon>Clastoptera</taxon>
    </lineage>
</organism>
<feature type="region of interest" description="Disordered" evidence="1">
    <location>
        <begin position="50"/>
        <end position="134"/>
    </location>
</feature>
<name>A0A1B6E654_9HEMI</name>
<feature type="compositionally biased region" description="Polar residues" evidence="1">
    <location>
        <begin position="50"/>
        <end position="64"/>
    </location>
</feature>
<dbReference type="AlphaFoldDB" id="A0A1B6E654"/>
<accession>A0A1B6E654</accession>
<evidence type="ECO:0000256" key="1">
    <source>
        <dbReference type="SAM" id="MobiDB-lite"/>
    </source>
</evidence>
<proteinExistence type="predicted"/>
<protein>
    <submittedName>
        <fullName evidence="2">Uncharacterized protein</fullName>
    </submittedName>
</protein>
<sequence length="264" mass="30170">MSEKESESEMVTLNEGKTQFINTPYKNISKMKTSKIEIKKSGWDAIELIQTTTPNNDSELSESTFIRDEETRPFSNSKQFRRRPKRDEGQVPIPMPRRKSKQRDINDSTNTISEIPSPVNSLHPDMEVKGVKTPQSMVSKRISCDLMALEDVGHSSKDISSLSSRRQSIGDLSVGSGRSLVSQFDNRSYKERLRDRIQNVKERASSSIAATHLKLKYNQRMKSPVVAKFHDLLQKEEAEIDLALEKHKETRMKWKWAADASQEA</sequence>
<evidence type="ECO:0000313" key="2">
    <source>
        <dbReference type="EMBL" id="JAS33412.1"/>
    </source>
</evidence>
<feature type="non-terminal residue" evidence="2">
    <location>
        <position position="264"/>
    </location>
</feature>